<evidence type="ECO:0000313" key="2">
    <source>
        <dbReference type="EMBL" id="MYL71799.1"/>
    </source>
</evidence>
<protein>
    <submittedName>
        <fullName evidence="2">Uncharacterized protein</fullName>
    </submittedName>
</protein>
<dbReference type="AlphaFoldDB" id="A0A845FD72"/>
<keyword evidence="1" id="KW-1133">Transmembrane helix</keyword>
<organism evidence="2 3">
    <name type="scientific">Halobacillus litoralis</name>
    <dbReference type="NCBI Taxonomy" id="45668"/>
    <lineage>
        <taxon>Bacteria</taxon>
        <taxon>Bacillati</taxon>
        <taxon>Bacillota</taxon>
        <taxon>Bacilli</taxon>
        <taxon>Bacillales</taxon>
        <taxon>Bacillaceae</taxon>
        <taxon>Halobacillus</taxon>
    </lineage>
</organism>
<name>A0A845FD72_9BACI</name>
<evidence type="ECO:0000256" key="1">
    <source>
        <dbReference type="SAM" id="Phobius"/>
    </source>
</evidence>
<reference evidence="2 3" key="1">
    <citation type="submission" date="2019-11" db="EMBL/GenBank/DDBJ databases">
        <title>Genome sequences of 17 halophilic strains isolated from different environments.</title>
        <authorList>
            <person name="Furrow R.E."/>
        </authorList>
    </citation>
    <scope>NUCLEOTIDE SEQUENCE [LARGE SCALE GENOMIC DNA]</scope>
    <source>
        <strain evidence="2 3">SL-4</strain>
    </source>
</reference>
<dbReference type="GeneID" id="78007942"/>
<feature type="transmembrane region" description="Helical" evidence="1">
    <location>
        <begin position="31"/>
        <end position="52"/>
    </location>
</feature>
<feature type="transmembrane region" description="Helical" evidence="1">
    <location>
        <begin position="7"/>
        <end position="25"/>
    </location>
</feature>
<evidence type="ECO:0000313" key="3">
    <source>
        <dbReference type="Proteomes" id="UP000450457"/>
    </source>
</evidence>
<comment type="caution">
    <text evidence="2">The sequence shown here is derived from an EMBL/GenBank/DDBJ whole genome shotgun (WGS) entry which is preliminary data.</text>
</comment>
<dbReference type="RefSeq" id="WP_160914749.1">
    <property type="nucleotide sequence ID" value="NZ_WMFA01000004.1"/>
</dbReference>
<dbReference type="Proteomes" id="UP000450457">
    <property type="component" value="Unassembled WGS sequence"/>
</dbReference>
<keyword evidence="1" id="KW-0812">Transmembrane</keyword>
<sequence>MVTVLKIIGIPLYIYGVSLLVYPLFDMDVDGLGQIVLVIPVTLIAYWQVFFARNNEK</sequence>
<proteinExistence type="predicted"/>
<dbReference type="EMBL" id="WMFA01000004">
    <property type="protein sequence ID" value="MYL71799.1"/>
    <property type="molecule type" value="Genomic_DNA"/>
</dbReference>
<gene>
    <name evidence="2" type="ORF">GLW00_13110</name>
</gene>
<keyword evidence="1" id="KW-0472">Membrane</keyword>
<accession>A0A845FD72</accession>